<evidence type="ECO:0000256" key="3">
    <source>
        <dbReference type="ARBA" id="ARBA00022448"/>
    </source>
</evidence>
<dbReference type="PANTHER" id="PTHR42711:SF5">
    <property type="entry name" value="ABC TRANSPORTER ATP-BINDING PROTEIN NATA"/>
    <property type="match status" value="1"/>
</dbReference>
<keyword evidence="3" id="KW-0813">Transport</keyword>
<organism evidence="11 12">
    <name type="scientific">Desulfobulbus oligotrophicus</name>
    <dbReference type="NCBI Taxonomy" id="1909699"/>
    <lineage>
        <taxon>Bacteria</taxon>
        <taxon>Pseudomonadati</taxon>
        <taxon>Thermodesulfobacteriota</taxon>
        <taxon>Desulfobulbia</taxon>
        <taxon>Desulfobulbales</taxon>
        <taxon>Desulfobulbaceae</taxon>
        <taxon>Desulfobulbus</taxon>
    </lineage>
</organism>
<keyword evidence="8" id="KW-1278">Translocase</keyword>
<keyword evidence="4" id="KW-0536">Nodulation</keyword>
<evidence type="ECO:0000256" key="1">
    <source>
        <dbReference type="ARBA" id="ARBA00004236"/>
    </source>
</evidence>
<dbReference type="Gene3D" id="3.40.50.300">
    <property type="entry name" value="P-loop containing nucleotide triphosphate hydrolases"/>
    <property type="match status" value="1"/>
</dbReference>
<keyword evidence="6" id="KW-0547">Nucleotide-binding</keyword>
<dbReference type="InterPro" id="IPR003439">
    <property type="entry name" value="ABC_transporter-like_ATP-bd"/>
</dbReference>
<keyword evidence="5" id="KW-1003">Cell membrane</keyword>
<comment type="similarity">
    <text evidence="2">Belongs to the ABC transporter superfamily.</text>
</comment>
<dbReference type="FunFam" id="3.40.50.300:FF:000589">
    <property type="entry name" value="ABC transporter, ATP-binding subunit"/>
    <property type="match status" value="1"/>
</dbReference>
<dbReference type="SMART" id="SM00382">
    <property type="entry name" value="AAA"/>
    <property type="match status" value="1"/>
</dbReference>
<accession>A0A7T5VET7</accession>
<evidence type="ECO:0000256" key="4">
    <source>
        <dbReference type="ARBA" id="ARBA00022458"/>
    </source>
</evidence>
<dbReference type="RefSeq" id="WP_199262728.1">
    <property type="nucleotide sequence ID" value="NZ_CP054140.1"/>
</dbReference>
<dbReference type="SUPFAM" id="SSF52540">
    <property type="entry name" value="P-loop containing nucleoside triphosphate hydrolases"/>
    <property type="match status" value="1"/>
</dbReference>
<evidence type="ECO:0000313" key="11">
    <source>
        <dbReference type="EMBL" id="QQG66491.1"/>
    </source>
</evidence>
<keyword evidence="9" id="KW-0472">Membrane</keyword>
<dbReference type="Proteomes" id="UP000596092">
    <property type="component" value="Chromosome"/>
</dbReference>
<keyword evidence="7 11" id="KW-0067">ATP-binding</keyword>
<dbReference type="GO" id="GO:0016887">
    <property type="term" value="F:ATP hydrolysis activity"/>
    <property type="evidence" value="ECO:0007669"/>
    <property type="project" value="InterPro"/>
</dbReference>
<name>A0A7T5VET7_9BACT</name>
<dbReference type="Pfam" id="PF00005">
    <property type="entry name" value="ABC_tran"/>
    <property type="match status" value="1"/>
</dbReference>
<dbReference type="PROSITE" id="PS50893">
    <property type="entry name" value="ABC_TRANSPORTER_2"/>
    <property type="match status" value="1"/>
</dbReference>
<dbReference type="EMBL" id="CP054140">
    <property type="protein sequence ID" value="QQG66491.1"/>
    <property type="molecule type" value="Genomic_DNA"/>
</dbReference>
<dbReference type="GO" id="GO:0005886">
    <property type="term" value="C:plasma membrane"/>
    <property type="evidence" value="ECO:0007669"/>
    <property type="project" value="UniProtKB-SubCell"/>
</dbReference>
<evidence type="ECO:0000256" key="5">
    <source>
        <dbReference type="ARBA" id="ARBA00022475"/>
    </source>
</evidence>
<sequence length="320" mass="35654">METDHAIRSSQAPPSTAPPLLEVRELGKQYNGFTAVAGISFTVQTGECFGLLGPNGAGKTSAIRMIYGASPPSAGSLRVFGLDITRDWRRIRARIGVCQQDNTLDPDLSVLQNLLIFAGYFGIPREQAKRRARELLHFFALDKKSDAKVGDLSGGLARRLTLARALINEPELVILDEPTTGLDPQSRHLLWDRLHALRARGTTFILTTHYMEEAAQLCDRLVIMDHGQILVEGTPQELINDHVGQSLIELTGTQQEDLQRFLQEKNVAFDVMGERLVIYSNGDTALEQAIHEKFCSRECTFRAATLEDVFLRLTGRELRE</sequence>
<dbReference type="InterPro" id="IPR027417">
    <property type="entry name" value="P-loop_NTPase"/>
</dbReference>
<comment type="subcellular location">
    <subcellularLocation>
        <location evidence="1">Cell membrane</location>
    </subcellularLocation>
</comment>
<evidence type="ECO:0000256" key="2">
    <source>
        <dbReference type="ARBA" id="ARBA00005417"/>
    </source>
</evidence>
<dbReference type="PANTHER" id="PTHR42711">
    <property type="entry name" value="ABC TRANSPORTER ATP-BINDING PROTEIN"/>
    <property type="match status" value="1"/>
</dbReference>
<dbReference type="InterPro" id="IPR050763">
    <property type="entry name" value="ABC_transporter_ATP-binding"/>
</dbReference>
<evidence type="ECO:0000256" key="7">
    <source>
        <dbReference type="ARBA" id="ARBA00022840"/>
    </source>
</evidence>
<evidence type="ECO:0000256" key="9">
    <source>
        <dbReference type="ARBA" id="ARBA00023136"/>
    </source>
</evidence>
<protein>
    <submittedName>
        <fullName evidence="11">ATP-binding cassette domain-containing protein</fullName>
    </submittedName>
</protein>
<keyword evidence="12" id="KW-1185">Reference proteome</keyword>
<dbReference type="InterPro" id="IPR003593">
    <property type="entry name" value="AAA+_ATPase"/>
</dbReference>
<proteinExistence type="inferred from homology"/>
<feature type="domain" description="ABC transporter" evidence="10">
    <location>
        <begin position="21"/>
        <end position="251"/>
    </location>
</feature>
<evidence type="ECO:0000256" key="6">
    <source>
        <dbReference type="ARBA" id="ARBA00022741"/>
    </source>
</evidence>
<evidence type="ECO:0000313" key="12">
    <source>
        <dbReference type="Proteomes" id="UP000596092"/>
    </source>
</evidence>
<evidence type="ECO:0000256" key="8">
    <source>
        <dbReference type="ARBA" id="ARBA00022967"/>
    </source>
</evidence>
<dbReference type="GO" id="GO:0005524">
    <property type="term" value="F:ATP binding"/>
    <property type="evidence" value="ECO:0007669"/>
    <property type="project" value="UniProtKB-KW"/>
</dbReference>
<dbReference type="KEGG" id="dog:HP555_11750"/>
<evidence type="ECO:0000259" key="10">
    <source>
        <dbReference type="PROSITE" id="PS50893"/>
    </source>
</evidence>
<gene>
    <name evidence="11" type="ORF">HP555_11750</name>
</gene>
<reference evidence="11 12" key="1">
    <citation type="submission" date="2020-05" db="EMBL/GenBank/DDBJ databases">
        <title>Complete genome of Desulfobulbus oligotrophicus.</title>
        <authorList>
            <person name="Podar M."/>
        </authorList>
    </citation>
    <scope>NUCLEOTIDE SEQUENCE [LARGE SCALE GENOMIC DNA]</scope>
    <source>
        <strain evidence="11 12">Prop6</strain>
    </source>
</reference>
<dbReference type="AlphaFoldDB" id="A0A7T5VET7"/>